<dbReference type="PANTHER" id="PTHR30511:SF0">
    <property type="entry name" value="ALANINE RACEMASE, CATABOLIC-RELATED"/>
    <property type="match status" value="1"/>
</dbReference>
<name>A0A1I7NWD6_9HYPH</name>
<dbReference type="GO" id="GO:0008784">
    <property type="term" value="F:alanine racemase activity"/>
    <property type="evidence" value="ECO:0007669"/>
    <property type="project" value="UniProtKB-UniRule"/>
</dbReference>
<keyword evidence="5 7" id="KW-0663">Pyridoxal phosphate</keyword>
<evidence type="ECO:0000313" key="11">
    <source>
        <dbReference type="EMBL" id="SFV38959.1"/>
    </source>
</evidence>
<feature type="modified residue" description="N6-(pyridoxal phosphate)lysine" evidence="7 8">
    <location>
        <position position="46"/>
    </location>
</feature>
<comment type="cofactor">
    <cofactor evidence="2 7 8">
        <name>pyridoxal 5'-phosphate</name>
        <dbReference type="ChEBI" id="CHEBI:597326"/>
    </cofactor>
</comment>
<dbReference type="UniPathway" id="UPA00042">
    <property type="reaction ID" value="UER00497"/>
</dbReference>
<comment type="pathway">
    <text evidence="7">Amino-acid biosynthesis; D-alanine biosynthesis; D-alanine from L-alanine: step 1/1.</text>
</comment>
<dbReference type="EMBL" id="FPCH01000005">
    <property type="protein sequence ID" value="SFV38959.1"/>
    <property type="molecule type" value="Genomic_DNA"/>
</dbReference>
<dbReference type="STRING" id="51670.SAMN04488557_3982"/>
<evidence type="ECO:0000256" key="4">
    <source>
        <dbReference type="ARBA" id="ARBA00013089"/>
    </source>
</evidence>
<dbReference type="NCBIfam" id="TIGR00492">
    <property type="entry name" value="alr"/>
    <property type="match status" value="1"/>
</dbReference>
<dbReference type="EC" id="5.1.1.1" evidence="4 7"/>
<keyword evidence="6 7" id="KW-0413">Isomerase</keyword>
<dbReference type="CDD" id="cd00430">
    <property type="entry name" value="PLPDE_III_AR"/>
    <property type="match status" value="1"/>
</dbReference>
<dbReference type="Gene3D" id="2.40.37.10">
    <property type="entry name" value="Lyase, Ornithine Decarboxylase, Chain A, domain 1"/>
    <property type="match status" value="1"/>
</dbReference>
<dbReference type="RefSeq" id="WP_092869505.1">
    <property type="nucleotide sequence ID" value="NZ_FPCH01000005.1"/>
</dbReference>
<proteinExistence type="inferred from homology"/>
<evidence type="ECO:0000256" key="2">
    <source>
        <dbReference type="ARBA" id="ARBA00001933"/>
    </source>
</evidence>
<dbReference type="PROSITE" id="PS00395">
    <property type="entry name" value="ALANINE_RACEMASE"/>
    <property type="match status" value="1"/>
</dbReference>
<organism evidence="11 12">
    <name type="scientific">Hyphomicrobium facile</name>
    <dbReference type="NCBI Taxonomy" id="51670"/>
    <lineage>
        <taxon>Bacteria</taxon>
        <taxon>Pseudomonadati</taxon>
        <taxon>Pseudomonadota</taxon>
        <taxon>Alphaproteobacteria</taxon>
        <taxon>Hyphomicrobiales</taxon>
        <taxon>Hyphomicrobiaceae</taxon>
        <taxon>Hyphomicrobium</taxon>
    </lineage>
</organism>
<feature type="active site" description="Proton acceptor; specific for L-alanine" evidence="7">
    <location>
        <position position="266"/>
    </location>
</feature>
<evidence type="ECO:0000313" key="12">
    <source>
        <dbReference type="Proteomes" id="UP000199423"/>
    </source>
</evidence>
<evidence type="ECO:0000256" key="3">
    <source>
        <dbReference type="ARBA" id="ARBA00007880"/>
    </source>
</evidence>
<evidence type="ECO:0000259" key="10">
    <source>
        <dbReference type="SMART" id="SM01005"/>
    </source>
</evidence>
<keyword evidence="12" id="KW-1185">Reference proteome</keyword>
<evidence type="ECO:0000256" key="5">
    <source>
        <dbReference type="ARBA" id="ARBA00022898"/>
    </source>
</evidence>
<evidence type="ECO:0000256" key="9">
    <source>
        <dbReference type="PIRSR" id="PIRSR600821-52"/>
    </source>
</evidence>
<dbReference type="PRINTS" id="PR00992">
    <property type="entry name" value="ALARACEMASE"/>
</dbReference>
<sequence length="380" mass="39611">MTVNMRMPESLASATGTITVDLAQIVTNWRALANKVAPAQCAAVVKADAYGLGAERVIAALARAGCSAFFIATPDEAELARKLAPQACIFALDGLVGNSAAAFDRLSVTPVLSTLDDVVAWSALSRSRGAKLPAALHIDTGLNRLGLPVRDVRRLAAEPTMMAGVELKLVMSHLASADNPRDPKNRDQLLAFETLSALFPGVPRSLAASDGLMLGAAYHFDLVRPGYALYGGQASQSSPAPVKPAVTVAARILAVADVVPGETVGYSATWRARRPSRIATIAAGYADGIPRSASAPDGRPGGHVLISGHLAPIVGRVSMDLITVDVTDLPEGAAMPGEFAKLVAEGLTIEDAGFAAGTIGYEILTRLGHRFTRLYLDDTP</sequence>
<feature type="binding site" evidence="7 9">
    <location>
        <position position="319"/>
    </location>
    <ligand>
        <name>substrate</name>
    </ligand>
</feature>
<dbReference type="InterPro" id="IPR011079">
    <property type="entry name" value="Ala_racemase_C"/>
</dbReference>
<dbReference type="Proteomes" id="UP000199423">
    <property type="component" value="Unassembled WGS sequence"/>
</dbReference>
<dbReference type="SUPFAM" id="SSF51419">
    <property type="entry name" value="PLP-binding barrel"/>
    <property type="match status" value="1"/>
</dbReference>
<protein>
    <recommendedName>
        <fullName evidence="4 7">Alanine racemase</fullName>
        <ecNumber evidence="4 7">5.1.1.1</ecNumber>
    </recommendedName>
</protein>
<dbReference type="InterPro" id="IPR000821">
    <property type="entry name" value="Ala_racemase"/>
</dbReference>
<dbReference type="InterPro" id="IPR020622">
    <property type="entry name" value="Ala_racemase_pyridoxalP-BS"/>
</dbReference>
<reference evidence="12" key="1">
    <citation type="submission" date="2016-10" db="EMBL/GenBank/DDBJ databases">
        <authorList>
            <person name="Varghese N."/>
            <person name="Submissions S."/>
        </authorList>
    </citation>
    <scope>NUCLEOTIDE SEQUENCE [LARGE SCALE GENOMIC DNA]</scope>
    <source>
        <strain evidence="12">DSM 1565</strain>
    </source>
</reference>
<evidence type="ECO:0000256" key="8">
    <source>
        <dbReference type="PIRSR" id="PIRSR600821-50"/>
    </source>
</evidence>
<comment type="function">
    <text evidence="7">Catalyzes the interconversion of L-alanine and D-alanine. May also act on other amino acids.</text>
</comment>
<dbReference type="OrthoDB" id="9813814at2"/>
<comment type="similarity">
    <text evidence="3 7">Belongs to the alanine racemase family.</text>
</comment>
<feature type="active site" description="Proton acceptor; specific for D-alanine" evidence="7">
    <location>
        <position position="46"/>
    </location>
</feature>
<dbReference type="InterPro" id="IPR029066">
    <property type="entry name" value="PLP-binding_barrel"/>
</dbReference>
<dbReference type="GO" id="GO:0030632">
    <property type="term" value="P:D-alanine biosynthetic process"/>
    <property type="evidence" value="ECO:0007669"/>
    <property type="project" value="UniProtKB-UniRule"/>
</dbReference>
<gene>
    <name evidence="11" type="ORF">SAMN04488557_3982</name>
</gene>
<feature type="domain" description="Alanine racemase C-terminal" evidence="10">
    <location>
        <begin position="245"/>
        <end position="376"/>
    </location>
</feature>
<evidence type="ECO:0000256" key="6">
    <source>
        <dbReference type="ARBA" id="ARBA00023235"/>
    </source>
</evidence>
<dbReference type="PANTHER" id="PTHR30511">
    <property type="entry name" value="ALANINE RACEMASE"/>
    <property type="match status" value="1"/>
</dbReference>
<dbReference type="AlphaFoldDB" id="A0A1I7NWD6"/>
<feature type="binding site" evidence="7 9">
    <location>
        <position position="144"/>
    </location>
    <ligand>
        <name>substrate</name>
    </ligand>
</feature>
<comment type="catalytic activity">
    <reaction evidence="1 7">
        <text>L-alanine = D-alanine</text>
        <dbReference type="Rhea" id="RHEA:20249"/>
        <dbReference type="ChEBI" id="CHEBI:57416"/>
        <dbReference type="ChEBI" id="CHEBI:57972"/>
        <dbReference type="EC" id="5.1.1.1"/>
    </reaction>
</comment>
<evidence type="ECO:0000256" key="1">
    <source>
        <dbReference type="ARBA" id="ARBA00000316"/>
    </source>
</evidence>
<dbReference type="SMART" id="SM01005">
    <property type="entry name" value="Ala_racemase_C"/>
    <property type="match status" value="1"/>
</dbReference>
<dbReference type="InterPro" id="IPR009006">
    <property type="entry name" value="Ala_racemase/Decarboxylase_C"/>
</dbReference>
<dbReference type="GO" id="GO:0005829">
    <property type="term" value="C:cytosol"/>
    <property type="evidence" value="ECO:0007669"/>
    <property type="project" value="TreeGrafter"/>
</dbReference>
<accession>A0A1I7NWD6</accession>
<dbReference type="SUPFAM" id="SSF50621">
    <property type="entry name" value="Alanine racemase C-terminal domain-like"/>
    <property type="match status" value="1"/>
</dbReference>
<dbReference type="HAMAP" id="MF_01201">
    <property type="entry name" value="Ala_racemase"/>
    <property type="match status" value="1"/>
</dbReference>
<dbReference type="InterPro" id="IPR001608">
    <property type="entry name" value="Ala_racemase_N"/>
</dbReference>
<dbReference type="Pfam" id="PF00842">
    <property type="entry name" value="Ala_racemase_C"/>
    <property type="match status" value="1"/>
</dbReference>
<dbReference type="Gene3D" id="3.20.20.10">
    <property type="entry name" value="Alanine racemase"/>
    <property type="match status" value="1"/>
</dbReference>
<evidence type="ECO:0000256" key="7">
    <source>
        <dbReference type="HAMAP-Rule" id="MF_01201"/>
    </source>
</evidence>
<dbReference type="GO" id="GO:0030170">
    <property type="term" value="F:pyridoxal phosphate binding"/>
    <property type="evidence" value="ECO:0007669"/>
    <property type="project" value="UniProtKB-UniRule"/>
</dbReference>
<dbReference type="Pfam" id="PF01168">
    <property type="entry name" value="Ala_racemase_N"/>
    <property type="match status" value="1"/>
</dbReference>